<protein>
    <submittedName>
        <fullName evidence="2">Mitochondrial enolase superfamily member 1</fullName>
    </submittedName>
</protein>
<dbReference type="Proteomes" id="UP001623348">
    <property type="component" value="Unassembled WGS sequence"/>
</dbReference>
<dbReference type="InterPro" id="IPR043502">
    <property type="entry name" value="DNA/RNA_pol_sf"/>
</dbReference>
<dbReference type="PANTHER" id="PTHR33332">
    <property type="entry name" value="REVERSE TRANSCRIPTASE DOMAIN-CONTAINING PROTEIN"/>
    <property type="match status" value="1"/>
</dbReference>
<gene>
    <name evidence="2" type="ORF">GRJ2_001497200</name>
</gene>
<evidence type="ECO:0000259" key="1">
    <source>
        <dbReference type="PROSITE" id="PS50878"/>
    </source>
</evidence>
<dbReference type="CDD" id="cd01650">
    <property type="entry name" value="RT_nLTR_like"/>
    <property type="match status" value="1"/>
</dbReference>
<evidence type="ECO:0000313" key="2">
    <source>
        <dbReference type="EMBL" id="GAB0190319.1"/>
    </source>
</evidence>
<feature type="domain" description="Reverse transcriptase" evidence="1">
    <location>
        <begin position="365"/>
        <end position="629"/>
    </location>
</feature>
<dbReference type="EMBL" id="BAAFJT010000005">
    <property type="protein sequence ID" value="GAB0190319.1"/>
    <property type="molecule type" value="Genomic_DNA"/>
</dbReference>
<sequence>MDSGVECTLSKFDDDTKLCGVVDTLEGRDAIQRDLGRLERWARVNRMKFNKAKCKVLHVGRGNPKHNYRLGEEWIESSPEEKDLGVLIDEKLNMSRQCALAAQKANRVLGCIKRSVTSRPREVILPLYSALVRPHLEYCVQLWGPQYRRDMELLERVQRRATKLVRGMEHLFYEDRLRELGLFSLEKRKLQGDLLAAFQYLKGPTGKMIPSGVSQISFITSRPNMIKEKTQKAKAQLELKLASVVSDNKKSSLKYVNSKRTSKENIELILVEGGHLGMKKKQRHSILFFASVFNNTGRPWAAQSPESEDHERGNSDFLFLDTEIVRDQLYQLNGRKSMGPDGIHPRVLKELADVMAGPLSIIYQSPWESGEVPADWKLASVISIYKKGVREDPGNYRPVSLTSVPGKIMEKIILGTVERHLKNNAVIRHSQHGFTKGKSCLTDLISFYDKVTCLVNEGKAVDVVFLDFSKAFDTVPHSILPDKSSNCGTREFTVHWVKNWLKGRAQRVVANGATAVWRPATSGVLQGSILGPVLFNIFSNDLDAGAECTISKFARDNKLGAAVDSLEGQEPLQGDLDRLEHWAMINGMKFNKSKCQILHLGQSNTGHKYKAGEEWLESSPAERVLGVLVASKLNMSQQCALAAKRAKRILGCIKRCVTSQSKEVIILLYSALVRPHLEYCVQFWAP</sequence>
<proteinExistence type="predicted"/>
<evidence type="ECO:0000313" key="3">
    <source>
        <dbReference type="Proteomes" id="UP001623348"/>
    </source>
</evidence>
<name>A0ABC9WY15_GRUJA</name>
<dbReference type="InterPro" id="IPR000477">
    <property type="entry name" value="RT_dom"/>
</dbReference>
<dbReference type="Pfam" id="PF00078">
    <property type="entry name" value="RVT_1"/>
    <property type="match status" value="1"/>
</dbReference>
<dbReference type="SUPFAM" id="SSF56672">
    <property type="entry name" value="DNA/RNA polymerases"/>
    <property type="match status" value="1"/>
</dbReference>
<dbReference type="PROSITE" id="PS50878">
    <property type="entry name" value="RT_POL"/>
    <property type="match status" value="1"/>
</dbReference>
<reference evidence="2 3" key="1">
    <citation type="submission" date="2024-06" db="EMBL/GenBank/DDBJ databases">
        <title>The draft genome of Grus japonensis, version 3.</title>
        <authorList>
            <person name="Nabeshima K."/>
            <person name="Suzuki S."/>
            <person name="Onuma M."/>
        </authorList>
    </citation>
    <scope>NUCLEOTIDE SEQUENCE [LARGE SCALE GENOMIC DNA]</scope>
    <source>
        <strain evidence="2 3">451A</strain>
    </source>
</reference>
<dbReference type="AlphaFoldDB" id="A0ABC9WY15"/>
<accession>A0ABC9WY15</accession>
<comment type="caution">
    <text evidence="2">The sequence shown here is derived from an EMBL/GenBank/DDBJ whole genome shotgun (WGS) entry which is preliminary data.</text>
</comment>
<keyword evidence="3" id="KW-1185">Reference proteome</keyword>
<organism evidence="2 3">
    <name type="scientific">Grus japonensis</name>
    <name type="common">Japanese crane</name>
    <name type="synonym">Red-crowned crane</name>
    <dbReference type="NCBI Taxonomy" id="30415"/>
    <lineage>
        <taxon>Eukaryota</taxon>
        <taxon>Metazoa</taxon>
        <taxon>Chordata</taxon>
        <taxon>Craniata</taxon>
        <taxon>Vertebrata</taxon>
        <taxon>Euteleostomi</taxon>
        <taxon>Archelosauria</taxon>
        <taxon>Archosauria</taxon>
        <taxon>Dinosauria</taxon>
        <taxon>Saurischia</taxon>
        <taxon>Theropoda</taxon>
        <taxon>Coelurosauria</taxon>
        <taxon>Aves</taxon>
        <taxon>Neognathae</taxon>
        <taxon>Neoaves</taxon>
        <taxon>Gruiformes</taxon>
        <taxon>Gruidae</taxon>
        <taxon>Grus</taxon>
    </lineage>
</organism>